<keyword evidence="1" id="KW-0346">Stress response</keyword>
<protein>
    <submittedName>
        <fullName evidence="1">Heat shock protein</fullName>
    </submittedName>
</protein>
<evidence type="ECO:0000313" key="2">
    <source>
        <dbReference type="Proteomes" id="UP000282876"/>
    </source>
</evidence>
<dbReference type="Proteomes" id="UP000282876">
    <property type="component" value="Unassembled WGS sequence"/>
</dbReference>
<sequence length="136" mass="16449">MLEKDYFSILNLPKKYDVCKTNLDKNYITLSKTTKDPALLNEAYTTLKDDYKRANLFLDLNKKNGDKISADFLNYIIDLEEKIEKSDFDSLKFYKNLLENKIKECKTNYNDKSFLKKWKYFLRLEKFVEEKMEEYE</sequence>
<proteinExistence type="predicted"/>
<dbReference type="InterPro" id="IPR036869">
    <property type="entry name" value="J_dom_sf"/>
</dbReference>
<gene>
    <name evidence="1" type="ORF">TUBRATIS_19250</name>
</gene>
<evidence type="ECO:0000313" key="1">
    <source>
        <dbReference type="EMBL" id="RVD91613.1"/>
    </source>
</evidence>
<dbReference type="STRING" id="291195.A0A437AK96"/>
<keyword evidence="2" id="KW-1185">Reference proteome</keyword>
<dbReference type="AlphaFoldDB" id="A0A437AK96"/>
<name>A0A437AK96_9MICR</name>
<dbReference type="SUPFAM" id="SSF46565">
    <property type="entry name" value="Chaperone J-domain"/>
    <property type="match status" value="1"/>
</dbReference>
<dbReference type="VEuPathDB" id="MicrosporidiaDB:TUBRATIS_19250"/>
<organism evidence="1 2">
    <name type="scientific">Tubulinosema ratisbonensis</name>
    <dbReference type="NCBI Taxonomy" id="291195"/>
    <lineage>
        <taxon>Eukaryota</taxon>
        <taxon>Fungi</taxon>
        <taxon>Fungi incertae sedis</taxon>
        <taxon>Microsporidia</taxon>
        <taxon>Tubulinosematoidea</taxon>
        <taxon>Tubulinosematidae</taxon>
        <taxon>Tubulinosema</taxon>
    </lineage>
</organism>
<dbReference type="OrthoDB" id="445556at2759"/>
<accession>A0A437AK96</accession>
<comment type="caution">
    <text evidence="1">The sequence shown here is derived from an EMBL/GenBank/DDBJ whole genome shotgun (WGS) entry which is preliminary data.</text>
</comment>
<reference evidence="1 2" key="1">
    <citation type="submission" date="2018-10" db="EMBL/GenBank/DDBJ databases">
        <title>Draft genome sequence of the microsporidian Tubulinosema ratisbonensis.</title>
        <authorList>
            <person name="Polonais V."/>
            <person name="Peyretaillade E."/>
            <person name="Niehus S."/>
            <person name="Wawrzyniak I."/>
            <person name="Franchet A."/>
            <person name="Gaspin C."/>
            <person name="Reichstadt M."/>
            <person name="Belser C."/>
            <person name="Labadie K."/>
            <person name="Delbac F."/>
            <person name="Ferrandon D."/>
        </authorList>
    </citation>
    <scope>NUCLEOTIDE SEQUENCE [LARGE SCALE GENOMIC DNA]</scope>
    <source>
        <strain evidence="1 2">Franzen</strain>
    </source>
</reference>
<dbReference type="EMBL" id="RCSS01000462">
    <property type="protein sequence ID" value="RVD91613.1"/>
    <property type="molecule type" value="Genomic_DNA"/>
</dbReference>